<dbReference type="InterPro" id="IPR031316">
    <property type="entry name" value="FlgM_C"/>
</dbReference>
<protein>
    <recommendedName>
        <fullName evidence="2">Negative regulator of flagellin synthesis</fullName>
    </recommendedName>
    <alternativeName>
        <fullName evidence="8">Anti-sigma-28 factor</fullName>
    </alternativeName>
</protein>
<dbReference type="AlphaFoldDB" id="A0A558D9H3"/>
<evidence type="ECO:0000256" key="7">
    <source>
        <dbReference type="ARBA" id="ARBA00024739"/>
    </source>
</evidence>
<reference evidence="11 12" key="1">
    <citation type="submission" date="2019-07" db="EMBL/GenBank/DDBJ databases">
        <title>The pathways for chlorine oxyanion respiration interact through the shared metabolite chlorate.</title>
        <authorList>
            <person name="Barnum T.P."/>
            <person name="Cheng Y."/>
            <person name="Hill K.A."/>
            <person name="Lucas L.N."/>
            <person name="Carlson H.K."/>
            <person name="Coates J.D."/>
        </authorList>
    </citation>
    <scope>NUCLEOTIDE SEQUENCE [LARGE SCALE GENOMIC DNA]</scope>
    <source>
        <strain evidence="11">BK-3</strain>
    </source>
</reference>
<evidence type="ECO:0000256" key="8">
    <source>
        <dbReference type="ARBA" id="ARBA00030117"/>
    </source>
</evidence>
<evidence type="ECO:0000256" key="5">
    <source>
        <dbReference type="ARBA" id="ARBA00023015"/>
    </source>
</evidence>
<evidence type="ECO:0000256" key="4">
    <source>
        <dbReference type="ARBA" id="ARBA00022795"/>
    </source>
</evidence>
<keyword evidence="11" id="KW-0969">Cilium</keyword>
<keyword evidence="3" id="KW-0678">Repressor</keyword>
<sequence>ATGKAQTGSASAAEKNSGSSSDKVSITISATRLQELEAQIASLPIADAQHISDIQRSLASGNFVFEPEEAAENLLTQEREFAKIDKKE</sequence>
<evidence type="ECO:0000256" key="6">
    <source>
        <dbReference type="ARBA" id="ARBA00023163"/>
    </source>
</evidence>
<evidence type="ECO:0000313" key="11">
    <source>
        <dbReference type="EMBL" id="TVT57651.1"/>
    </source>
</evidence>
<gene>
    <name evidence="11" type="primary">flgM</name>
    <name evidence="11" type="ORF">FHK82_05590</name>
</gene>
<comment type="similarity">
    <text evidence="1">Belongs to the FlgM family.</text>
</comment>
<comment type="function">
    <text evidence="7">Responsible for the coupling of flagellin expression to flagellar assembly by preventing expression of the flagellin genes when a component of the middle class of proteins is defective. It negatively regulates flagellar genes by inhibiting the activity of FliA by directly binding to FliA.</text>
</comment>
<evidence type="ECO:0000313" key="12">
    <source>
        <dbReference type="Proteomes" id="UP000317355"/>
    </source>
</evidence>
<feature type="non-terminal residue" evidence="11">
    <location>
        <position position="1"/>
    </location>
</feature>
<evidence type="ECO:0000256" key="9">
    <source>
        <dbReference type="SAM" id="MobiDB-lite"/>
    </source>
</evidence>
<dbReference type="Proteomes" id="UP000317355">
    <property type="component" value="Unassembled WGS sequence"/>
</dbReference>
<dbReference type="Pfam" id="PF04316">
    <property type="entry name" value="FlgM"/>
    <property type="match status" value="1"/>
</dbReference>
<keyword evidence="6" id="KW-0804">Transcription</keyword>
<name>A0A558D9H3_9GAMM</name>
<evidence type="ECO:0000259" key="10">
    <source>
        <dbReference type="Pfam" id="PF04316"/>
    </source>
</evidence>
<evidence type="ECO:0000256" key="1">
    <source>
        <dbReference type="ARBA" id="ARBA00005322"/>
    </source>
</evidence>
<evidence type="ECO:0000256" key="2">
    <source>
        <dbReference type="ARBA" id="ARBA00017823"/>
    </source>
</evidence>
<dbReference type="InterPro" id="IPR035890">
    <property type="entry name" value="Anti-sigma-28_factor_FlgM_sf"/>
</dbReference>
<keyword evidence="4" id="KW-1005">Bacterial flagellum biogenesis</keyword>
<organism evidence="11 12">
    <name type="scientific">Sedimenticola thiotaurini</name>
    <dbReference type="NCBI Taxonomy" id="1543721"/>
    <lineage>
        <taxon>Bacteria</taxon>
        <taxon>Pseudomonadati</taxon>
        <taxon>Pseudomonadota</taxon>
        <taxon>Gammaproteobacteria</taxon>
        <taxon>Chromatiales</taxon>
        <taxon>Sedimenticolaceae</taxon>
        <taxon>Sedimenticola</taxon>
    </lineage>
</organism>
<dbReference type="InterPro" id="IPR007412">
    <property type="entry name" value="FlgM"/>
</dbReference>
<feature type="domain" description="Anti-sigma-28 factor FlgM C-terminal" evidence="10">
    <location>
        <begin position="22"/>
        <end position="75"/>
    </location>
</feature>
<dbReference type="EMBL" id="VMRY01000012">
    <property type="protein sequence ID" value="TVT57651.1"/>
    <property type="molecule type" value="Genomic_DNA"/>
</dbReference>
<accession>A0A558D9H3</accession>
<keyword evidence="11" id="KW-0282">Flagellum</keyword>
<proteinExistence type="inferred from homology"/>
<dbReference type="GO" id="GO:0045892">
    <property type="term" value="P:negative regulation of DNA-templated transcription"/>
    <property type="evidence" value="ECO:0007669"/>
    <property type="project" value="InterPro"/>
</dbReference>
<dbReference type="GO" id="GO:0044781">
    <property type="term" value="P:bacterial-type flagellum organization"/>
    <property type="evidence" value="ECO:0007669"/>
    <property type="project" value="UniProtKB-KW"/>
</dbReference>
<feature type="region of interest" description="Disordered" evidence="9">
    <location>
        <begin position="1"/>
        <end position="24"/>
    </location>
</feature>
<dbReference type="SUPFAM" id="SSF101498">
    <property type="entry name" value="Anti-sigma factor FlgM"/>
    <property type="match status" value="1"/>
</dbReference>
<keyword evidence="11" id="KW-0966">Cell projection</keyword>
<keyword evidence="5" id="KW-0805">Transcription regulation</keyword>
<comment type="caution">
    <text evidence="11">The sequence shown here is derived from an EMBL/GenBank/DDBJ whole genome shotgun (WGS) entry which is preliminary data.</text>
</comment>
<dbReference type="NCBIfam" id="TIGR03824">
    <property type="entry name" value="FlgM_jcvi"/>
    <property type="match status" value="1"/>
</dbReference>
<evidence type="ECO:0000256" key="3">
    <source>
        <dbReference type="ARBA" id="ARBA00022491"/>
    </source>
</evidence>